<dbReference type="GO" id="GO:0003998">
    <property type="term" value="F:acylphosphatase activity"/>
    <property type="evidence" value="ECO:0007669"/>
    <property type="project" value="UniProtKB-EC"/>
</dbReference>
<gene>
    <name evidence="9" type="ORF">DCE93_02025</name>
</gene>
<dbReference type="InterPro" id="IPR036046">
    <property type="entry name" value="Acylphosphatase-like_dom_sf"/>
</dbReference>
<dbReference type="Gene3D" id="3.30.70.100">
    <property type="match status" value="1"/>
</dbReference>
<dbReference type="PANTHER" id="PTHR47268">
    <property type="entry name" value="ACYLPHOSPHATASE"/>
    <property type="match status" value="1"/>
</dbReference>
<evidence type="ECO:0000256" key="1">
    <source>
        <dbReference type="ARBA" id="ARBA00005614"/>
    </source>
</evidence>
<proteinExistence type="inferred from homology"/>
<feature type="active site" evidence="5">
    <location>
        <position position="36"/>
    </location>
</feature>
<evidence type="ECO:0000256" key="5">
    <source>
        <dbReference type="PROSITE-ProRule" id="PRU00520"/>
    </source>
</evidence>
<evidence type="ECO:0000313" key="10">
    <source>
        <dbReference type="Proteomes" id="UP000244729"/>
    </source>
</evidence>
<dbReference type="SUPFAM" id="SSF54975">
    <property type="entry name" value="Acylphosphatase/BLUF domain-like"/>
    <property type="match status" value="1"/>
</dbReference>
<feature type="active site" evidence="5">
    <location>
        <position position="18"/>
    </location>
</feature>
<comment type="similarity">
    <text evidence="1 7">Belongs to the acylphosphatase family.</text>
</comment>
<dbReference type="Pfam" id="PF00708">
    <property type="entry name" value="Acylphosphatase"/>
    <property type="match status" value="1"/>
</dbReference>
<dbReference type="InterPro" id="IPR001792">
    <property type="entry name" value="Acylphosphatase-like_dom"/>
</dbReference>
<evidence type="ECO:0000256" key="2">
    <source>
        <dbReference type="ARBA" id="ARBA00012150"/>
    </source>
</evidence>
<dbReference type="AlphaFoldDB" id="A0A2S0WTC5"/>
<dbReference type="PRINTS" id="PR00112">
    <property type="entry name" value="ACYLPHPHTASE"/>
</dbReference>
<dbReference type="PROSITE" id="PS00150">
    <property type="entry name" value="ACYLPHOSPHATASE_1"/>
    <property type="match status" value="1"/>
</dbReference>
<feature type="domain" description="Acylphosphatase-like" evidence="8">
    <location>
        <begin position="3"/>
        <end position="89"/>
    </location>
</feature>
<sequence length="89" mass="9513">MIRRHVVVRGMVQGVGFRYSARLEAARLGIGGWVRNRADGTVEAEIEGDDASVEAMLAWLASGPPESIVEGMDVAEREPVGEGAFDVAD</sequence>
<dbReference type="PROSITE" id="PS51160">
    <property type="entry name" value="ACYLPHOSPHATASE_3"/>
    <property type="match status" value="1"/>
</dbReference>
<evidence type="ECO:0000256" key="7">
    <source>
        <dbReference type="RuleBase" id="RU004168"/>
    </source>
</evidence>
<dbReference type="PANTHER" id="PTHR47268:SF4">
    <property type="entry name" value="ACYLPHOSPHATASE"/>
    <property type="match status" value="1"/>
</dbReference>
<dbReference type="InterPro" id="IPR020456">
    <property type="entry name" value="Acylphosphatase"/>
</dbReference>
<evidence type="ECO:0000256" key="3">
    <source>
        <dbReference type="ARBA" id="ARBA00015991"/>
    </source>
</evidence>
<evidence type="ECO:0000259" key="8">
    <source>
        <dbReference type="PROSITE" id="PS51160"/>
    </source>
</evidence>
<dbReference type="EC" id="3.6.1.7" evidence="2 5"/>
<accession>A0A2S0WTC5</accession>
<dbReference type="KEGG" id="agm:DCE93_02025"/>
<keyword evidence="5 6" id="KW-0378">Hydrolase</keyword>
<evidence type="ECO:0000256" key="6">
    <source>
        <dbReference type="RuleBase" id="RU000553"/>
    </source>
</evidence>
<keyword evidence="10" id="KW-1185">Reference proteome</keyword>
<evidence type="ECO:0000313" key="9">
    <source>
        <dbReference type="EMBL" id="AWB94595.1"/>
    </source>
</evidence>
<comment type="catalytic activity">
    <reaction evidence="4 5 6">
        <text>an acyl phosphate + H2O = a carboxylate + phosphate + H(+)</text>
        <dbReference type="Rhea" id="RHEA:14965"/>
        <dbReference type="ChEBI" id="CHEBI:15377"/>
        <dbReference type="ChEBI" id="CHEBI:15378"/>
        <dbReference type="ChEBI" id="CHEBI:29067"/>
        <dbReference type="ChEBI" id="CHEBI:43474"/>
        <dbReference type="ChEBI" id="CHEBI:59918"/>
        <dbReference type="EC" id="3.6.1.7"/>
    </reaction>
</comment>
<organism evidence="9 10">
    <name type="scientific">Agromyces badenianii</name>
    <dbReference type="NCBI Taxonomy" id="2080742"/>
    <lineage>
        <taxon>Bacteria</taxon>
        <taxon>Bacillati</taxon>
        <taxon>Actinomycetota</taxon>
        <taxon>Actinomycetes</taxon>
        <taxon>Micrococcales</taxon>
        <taxon>Microbacteriaceae</taxon>
        <taxon>Agromyces</taxon>
    </lineage>
</organism>
<dbReference type="OrthoDB" id="3182027at2"/>
<protein>
    <recommendedName>
        <fullName evidence="3 5">Acylphosphatase</fullName>
        <ecNumber evidence="2 5">3.6.1.7</ecNumber>
    </recommendedName>
</protein>
<dbReference type="RefSeq" id="WP_108594419.1">
    <property type="nucleotide sequence ID" value="NZ_CP028913.1"/>
</dbReference>
<reference evidence="9 10" key="1">
    <citation type="submission" date="2018-04" db="EMBL/GenBank/DDBJ databases">
        <authorList>
            <person name="Li J."/>
        </authorList>
    </citation>
    <scope>NUCLEOTIDE SEQUENCE [LARGE SCALE GENOMIC DNA]</scope>
    <source>
        <strain evidence="10">30A</strain>
    </source>
</reference>
<evidence type="ECO:0000256" key="4">
    <source>
        <dbReference type="ARBA" id="ARBA00047645"/>
    </source>
</evidence>
<dbReference type="PROSITE" id="PS00151">
    <property type="entry name" value="ACYLPHOSPHATASE_2"/>
    <property type="match status" value="1"/>
</dbReference>
<name>A0A2S0WTC5_9MICO</name>
<dbReference type="Proteomes" id="UP000244729">
    <property type="component" value="Chromosome"/>
</dbReference>
<dbReference type="InterPro" id="IPR017968">
    <property type="entry name" value="Acylphosphatase_CS"/>
</dbReference>
<dbReference type="EMBL" id="CP028913">
    <property type="protein sequence ID" value="AWB94595.1"/>
    <property type="molecule type" value="Genomic_DNA"/>
</dbReference>